<evidence type="ECO:0000313" key="1">
    <source>
        <dbReference type="EMBL" id="GAF88048.1"/>
    </source>
</evidence>
<accession>X0T3K0</accession>
<proteinExistence type="predicted"/>
<dbReference type="EMBL" id="BARS01017856">
    <property type="protein sequence ID" value="GAF88048.1"/>
    <property type="molecule type" value="Genomic_DNA"/>
</dbReference>
<dbReference type="AlphaFoldDB" id="X0T3K0"/>
<comment type="caution">
    <text evidence="1">The sequence shown here is derived from an EMBL/GenBank/DDBJ whole genome shotgun (WGS) entry which is preliminary data.</text>
</comment>
<name>X0T3K0_9ZZZZ</name>
<protein>
    <submittedName>
        <fullName evidence="1">Uncharacterized protein</fullName>
    </submittedName>
</protein>
<gene>
    <name evidence="1" type="ORF">S01H1_29145</name>
</gene>
<sequence length="159" mass="17276">MALVTLTEHRSSANPDGYTVQCSIETGTVKAIDDAGLINGKEPASLLTIVEDNGESRHRRVAGSVDHITHFIVQEHRQRGDSVEQDTAIALRLLCSIVDDRLHDFAVRIGDAITNSSGAITDSNDRTANAIDSLREQLTRDSCALILMVDDIGTRISHD</sequence>
<organism evidence="1">
    <name type="scientific">marine sediment metagenome</name>
    <dbReference type="NCBI Taxonomy" id="412755"/>
    <lineage>
        <taxon>unclassified sequences</taxon>
        <taxon>metagenomes</taxon>
        <taxon>ecological metagenomes</taxon>
    </lineage>
</organism>
<reference evidence="1" key="1">
    <citation type="journal article" date="2014" name="Front. Microbiol.">
        <title>High frequency of phylogenetically diverse reductive dehalogenase-homologous genes in deep subseafloor sedimentary metagenomes.</title>
        <authorList>
            <person name="Kawai M."/>
            <person name="Futagami T."/>
            <person name="Toyoda A."/>
            <person name="Takaki Y."/>
            <person name="Nishi S."/>
            <person name="Hori S."/>
            <person name="Arai W."/>
            <person name="Tsubouchi T."/>
            <person name="Morono Y."/>
            <person name="Uchiyama I."/>
            <person name="Ito T."/>
            <person name="Fujiyama A."/>
            <person name="Inagaki F."/>
            <person name="Takami H."/>
        </authorList>
    </citation>
    <scope>NUCLEOTIDE SEQUENCE</scope>
    <source>
        <strain evidence="1">Expedition CK06-06</strain>
    </source>
</reference>